<dbReference type="AlphaFoldDB" id="A0A562S997"/>
<gene>
    <name evidence="2" type="ORF">IQ13_4209</name>
</gene>
<organism evidence="2 3">
    <name type="scientific">Lacibacter cauensis</name>
    <dbReference type="NCBI Taxonomy" id="510947"/>
    <lineage>
        <taxon>Bacteria</taxon>
        <taxon>Pseudomonadati</taxon>
        <taxon>Bacteroidota</taxon>
        <taxon>Chitinophagia</taxon>
        <taxon>Chitinophagales</taxon>
        <taxon>Chitinophagaceae</taxon>
        <taxon>Lacibacter</taxon>
    </lineage>
</organism>
<keyword evidence="3" id="KW-1185">Reference proteome</keyword>
<protein>
    <submittedName>
        <fullName evidence="2">Uncharacterized protein</fullName>
    </submittedName>
</protein>
<proteinExistence type="predicted"/>
<reference evidence="2 3" key="1">
    <citation type="journal article" date="2015" name="Stand. Genomic Sci.">
        <title>Genomic Encyclopedia of Bacterial and Archaeal Type Strains, Phase III: the genomes of soil and plant-associated and newly described type strains.</title>
        <authorList>
            <person name="Whitman W.B."/>
            <person name="Woyke T."/>
            <person name="Klenk H.P."/>
            <person name="Zhou Y."/>
            <person name="Lilburn T.G."/>
            <person name="Beck B.J."/>
            <person name="De Vos P."/>
            <person name="Vandamme P."/>
            <person name="Eisen J.A."/>
            <person name="Garrity G."/>
            <person name="Hugenholtz P."/>
            <person name="Kyrpides N.C."/>
        </authorList>
    </citation>
    <scope>NUCLEOTIDE SEQUENCE [LARGE SCALE GENOMIC DNA]</scope>
    <source>
        <strain evidence="2 3">CGMCC 1.7271</strain>
    </source>
</reference>
<dbReference type="Proteomes" id="UP000316167">
    <property type="component" value="Unassembled WGS sequence"/>
</dbReference>
<name>A0A562S997_9BACT</name>
<evidence type="ECO:0000313" key="2">
    <source>
        <dbReference type="EMBL" id="TWI77967.1"/>
    </source>
</evidence>
<evidence type="ECO:0000313" key="3">
    <source>
        <dbReference type="Proteomes" id="UP000316167"/>
    </source>
</evidence>
<evidence type="ECO:0000256" key="1">
    <source>
        <dbReference type="SAM" id="MobiDB-lite"/>
    </source>
</evidence>
<sequence length="220" mass="24464">MISNGVLLLIILFLACDRKSGRPVVLQGDSCLLKNCNELLTYTSFGEEEKITWDLAREMSRAYAADAGKNFINEGERVTKMQDALSVTFSLQKLKQLIWLIEKKTCRSGCDTSYRIGIRFYFAKYPAVVGPASAYSDLRTLPLSYANKHTLFMTPAYLKNDQWYDFDPFGRRGCPGQGSFDSSRTMLFMSAPGAGTTTDQDNHGGIAPPPDGGTFPTTEY</sequence>
<feature type="region of interest" description="Disordered" evidence="1">
    <location>
        <begin position="192"/>
        <end position="220"/>
    </location>
</feature>
<comment type="caution">
    <text evidence="2">The sequence shown here is derived from an EMBL/GenBank/DDBJ whole genome shotgun (WGS) entry which is preliminary data.</text>
</comment>
<dbReference type="EMBL" id="VLLE01000008">
    <property type="protein sequence ID" value="TWI77967.1"/>
    <property type="molecule type" value="Genomic_DNA"/>
</dbReference>
<accession>A0A562S997</accession>